<keyword evidence="4" id="KW-1185">Reference proteome</keyword>
<dbReference type="Gene3D" id="2.160.10.10">
    <property type="entry name" value="Hexapeptide repeat proteins"/>
    <property type="match status" value="1"/>
</dbReference>
<dbReference type="SUPFAM" id="SSF51161">
    <property type="entry name" value="Trimeric LpxA-like enzymes"/>
    <property type="match status" value="1"/>
</dbReference>
<dbReference type="InterPro" id="IPR001451">
    <property type="entry name" value="Hexapep"/>
</dbReference>
<accession>A0ABP3UE65</accession>
<evidence type="ECO:0000259" key="2">
    <source>
        <dbReference type="Pfam" id="PF17836"/>
    </source>
</evidence>
<dbReference type="Pfam" id="PF00132">
    <property type="entry name" value="Hexapep"/>
    <property type="match status" value="2"/>
</dbReference>
<evidence type="ECO:0000313" key="4">
    <source>
        <dbReference type="Proteomes" id="UP001501758"/>
    </source>
</evidence>
<gene>
    <name evidence="3" type="ORF">GCM10009430_43950</name>
</gene>
<evidence type="ECO:0000313" key="3">
    <source>
        <dbReference type="EMBL" id="GAA0731597.1"/>
    </source>
</evidence>
<protein>
    <submittedName>
        <fullName evidence="3">Acetyltransferase</fullName>
    </submittedName>
</protein>
<proteinExistence type="inferred from homology"/>
<sequence length="223" mass="24724">MICKMKSIVIIGTGNLAEIAIQYIRRDLKNDVVAFSVEKDYNTEKEFCGLPVINFEDLLHSYPPKTTELLIAIGPNKLSSVRERLYLNAKEQGYKIVTYISPRAHIWDHKNIGEGCFIFDGCIVEPETIIGENTVMWSGSIVAHHSNIGKHCFLAPSATISGKVKVKNNCFIGINATIRDHIIIEEKCIIGCGAVIKKNTIKNGVYSANGTTIYNYDSANTNV</sequence>
<feature type="domain" description="PglD N-terminal" evidence="2">
    <location>
        <begin position="8"/>
        <end position="78"/>
    </location>
</feature>
<dbReference type="InterPro" id="IPR011004">
    <property type="entry name" value="Trimer_LpxA-like_sf"/>
</dbReference>
<comment type="caution">
    <text evidence="3">The sequence shown here is derived from an EMBL/GenBank/DDBJ whole genome shotgun (WGS) entry which is preliminary data.</text>
</comment>
<evidence type="ECO:0000256" key="1">
    <source>
        <dbReference type="ARBA" id="ARBA00007274"/>
    </source>
</evidence>
<dbReference type="EMBL" id="BAAAGE010000006">
    <property type="protein sequence ID" value="GAA0731597.1"/>
    <property type="molecule type" value="Genomic_DNA"/>
</dbReference>
<dbReference type="InterPro" id="IPR050179">
    <property type="entry name" value="Trans_hexapeptide_repeat"/>
</dbReference>
<organism evidence="3 4">
    <name type="scientific">Aquimarina litoralis</name>
    <dbReference type="NCBI Taxonomy" id="584605"/>
    <lineage>
        <taxon>Bacteria</taxon>
        <taxon>Pseudomonadati</taxon>
        <taxon>Bacteroidota</taxon>
        <taxon>Flavobacteriia</taxon>
        <taxon>Flavobacteriales</taxon>
        <taxon>Flavobacteriaceae</taxon>
        <taxon>Aquimarina</taxon>
    </lineage>
</organism>
<dbReference type="Pfam" id="PF17836">
    <property type="entry name" value="PglD_N"/>
    <property type="match status" value="1"/>
</dbReference>
<name>A0ABP3UE65_9FLAO</name>
<dbReference type="PANTHER" id="PTHR43300">
    <property type="entry name" value="ACETYLTRANSFERASE"/>
    <property type="match status" value="1"/>
</dbReference>
<comment type="similarity">
    <text evidence="1">Belongs to the transferase hexapeptide repeat family.</text>
</comment>
<dbReference type="Gene3D" id="3.40.50.20">
    <property type="match status" value="1"/>
</dbReference>
<reference evidence="4" key="1">
    <citation type="journal article" date="2019" name="Int. J. Syst. Evol. Microbiol.">
        <title>The Global Catalogue of Microorganisms (GCM) 10K type strain sequencing project: providing services to taxonomists for standard genome sequencing and annotation.</title>
        <authorList>
            <consortium name="The Broad Institute Genomics Platform"/>
            <consortium name="The Broad Institute Genome Sequencing Center for Infectious Disease"/>
            <person name="Wu L."/>
            <person name="Ma J."/>
        </authorList>
    </citation>
    <scope>NUCLEOTIDE SEQUENCE [LARGE SCALE GENOMIC DNA]</scope>
    <source>
        <strain evidence="4">JCM 15974</strain>
    </source>
</reference>
<dbReference type="PANTHER" id="PTHR43300:SF4">
    <property type="entry name" value="ACYL-[ACYL-CARRIER-PROTEIN]--UDP-N-ACETYLGLUCOSAMINE O-ACYLTRANSFERASE"/>
    <property type="match status" value="1"/>
</dbReference>
<dbReference type="Proteomes" id="UP001501758">
    <property type="component" value="Unassembled WGS sequence"/>
</dbReference>
<dbReference type="CDD" id="cd03360">
    <property type="entry name" value="LbH_AT_putative"/>
    <property type="match status" value="1"/>
</dbReference>
<dbReference type="InterPro" id="IPR020019">
    <property type="entry name" value="AcTrfase_PglD-like"/>
</dbReference>
<dbReference type="InterPro" id="IPR041561">
    <property type="entry name" value="PglD_N"/>
</dbReference>
<dbReference type="NCBIfam" id="TIGR03570">
    <property type="entry name" value="NeuD_NnaD"/>
    <property type="match status" value="1"/>
</dbReference>